<evidence type="ECO:0000256" key="1">
    <source>
        <dbReference type="SAM" id="MobiDB-lite"/>
    </source>
</evidence>
<sequence>MEIDTYEEGDEERLNGESDRESWRDMDEEREIERENIFVVVAFKKWNTRKAYKDGRNYTIAH</sequence>
<feature type="compositionally biased region" description="Basic and acidic residues" evidence="1">
    <location>
        <begin position="12"/>
        <end position="27"/>
    </location>
</feature>
<keyword evidence="3" id="KW-1185">Reference proteome</keyword>
<dbReference type="AlphaFoldDB" id="A0A2Z6MHV9"/>
<dbReference type="EMBL" id="DF973460">
    <property type="protein sequence ID" value="GAU31598.1"/>
    <property type="molecule type" value="Genomic_DNA"/>
</dbReference>
<protein>
    <submittedName>
        <fullName evidence="2">Uncharacterized protein</fullName>
    </submittedName>
</protein>
<feature type="region of interest" description="Disordered" evidence="1">
    <location>
        <begin position="1"/>
        <end position="27"/>
    </location>
</feature>
<accession>A0A2Z6MHV9</accession>
<proteinExistence type="predicted"/>
<gene>
    <name evidence="2" type="ORF">TSUD_54220</name>
</gene>
<dbReference type="Proteomes" id="UP000242715">
    <property type="component" value="Unassembled WGS sequence"/>
</dbReference>
<name>A0A2Z6MHV9_TRISU</name>
<feature type="compositionally biased region" description="Acidic residues" evidence="1">
    <location>
        <begin position="1"/>
        <end position="11"/>
    </location>
</feature>
<evidence type="ECO:0000313" key="2">
    <source>
        <dbReference type="EMBL" id="GAU31598.1"/>
    </source>
</evidence>
<reference evidence="3" key="1">
    <citation type="journal article" date="2017" name="Front. Plant Sci.">
        <title>Climate Clever Clovers: New Paradigm to Reduce the Environmental Footprint of Ruminants by Breeding Low Methanogenic Forages Utilizing Haplotype Variation.</title>
        <authorList>
            <person name="Kaur P."/>
            <person name="Appels R."/>
            <person name="Bayer P.E."/>
            <person name="Keeble-Gagnere G."/>
            <person name="Wang J."/>
            <person name="Hirakawa H."/>
            <person name="Shirasawa K."/>
            <person name="Vercoe P."/>
            <person name="Stefanova K."/>
            <person name="Durmic Z."/>
            <person name="Nichols P."/>
            <person name="Revell C."/>
            <person name="Isobe S.N."/>
            <person name="Edwards D."/>
            <person name="Erskine W."/>
        </authorList>
    </citation>
    <scope>NUCLEOTIDE SEQUENCE [LARGE SCALE GENOMIC DNA]</scope>
    <source>
        <strain evidence="3">cv. Daliak</strain>
    </source>
</reference>
<organism evidence="2 3">
    <name type="scientific">Trifolium subterraneum</name>
    <name type="common">Subterranean clover</name>
    <dbReference type="NCBI Taxonomy" id="3900"/>
    <lineage>
        <taxon>Eukaryota</taxon>
        <taxon>Viridiplantae</taxon>
        <taxon>Streptophyta</taxon>
        <taxon>Embryophyta</taxon>
        <taxon>Tracheophyta</taxon>
        <taxon>Spermatophyta</taxon>
        <taxon>Magnoliopsida</taxon>
        <taxon>eudicotyledons</taxon>
        <taxon>Gunneridae</taxon>
        <taxon>Pentapetalae</taxon>
        <taxon>rosids</taxon>
        <taxon>fabids</taxon>
        <taxon>Fabales</taxon>
        <taxon>Fabaceae</taxon>
        <taxon>Papilionoideae</taxon>
        <taxon>50 kb inversion clade</taxon>
        <taxon>NPAAA clade</taxon>
        <taxon>Hologalegina</taxon>
        <taxon>IRL clade</taxon>
        <taxon>Trifolieae</taxon>
        <taxon>Trifolium</taxon>
    </lineage>
</organism>
<evidence type="ECO:0000313" key="3">
    <source>
        <dbReference type="Proteomes" id="UP000242715"/>
    </source>
</evidence>